<evidence type="ECO:0000313" key="7">
    <source>
        <dbReference type="Proteomes" id="UP000588068"/>
    </source>
</evidence>
<dbReference type="RefSeq" id="WP_184329692.1">
    <property type="nucleotide sequence ID" value="NZ_JACHHZ010000001.1"/>
</dbReference>
<dbReference type="InterPro" id="IPR005234">
    <property type="entry name" value="ScpB_csome_segregation"/>
</dbReference>
<evidence type="ECO:0000256" key="2">
    <source>
        <dbReference type="ARBA" id="ARBA00022618"/>
    </source>
</evidence>
<dbReference type="InterPro" id="IPR036388">
    <property type="entry name" value="WH-like_DNA-bd_sf"/>
</dbReference>
<evidence type="ECO:0000256" key="4">
    <source>
        <dbReference type="ARBA" id="ARBA00023306"/>
    </source>
</evidence>
<dbReference type="EMBL" id="JACHHZ010000001">
    <property type="protein sequence ID" value="MBB6091927.1"/>
    <property type="molecule type" value="Genomic_DNA"/>
</dbReference>
<keyword evidence="2" id="KW-0132">Cell division</keyword>
<proteinExistence type="predicted"/>
<gene>
    <name evidence="6" type="ORF">HNQ60_000773</name>
</gene>
<comment type="caution">
    <text evidence="6">The sequence shown here is derived from an EMBL/GenBank/DDBJ whole genome shotgun (WGS) entry which is preliminary data.</text>
</comment>
<dbReference type="Proteomes" id="UP000588068">
    <property type="component" value="Unassembled WGS sequence"/>
</dbReference>
<dbReference type="GO" id="GO:0051304">
    <property type="term" value="P:chromosome separation"/>
    <property type="evidence" value="ECO:0007669"/>
    <property type="project" value="InterPro"/>
</dbReference>
<evidence type="ECO:0000256" key="5">
    <source>
        <dbReference type="SAM" id="MobiDB-lite"/>
    </source>
</evidence>
<dbReference type="Pfam" id="PF04079">
    <property type="entry name" value="SMC_ScpB"/>
    <property type="match status" value="1"/>
</dbReference>
<keyword evidence="1" id="KW-0963">Cytoplasm</keyword>
<dbReference type="PANTHER" id="PTHR34298:SF2">
    <property type="entry name" value="SEGREGATION AND CONDENSATION PROTEIN B"/>
    <property type="match status" value="1"/>
</dbReference>
<dbReference type="InterPro" id="IPR036390">
    <property type="entry name" value="WH_DNA-bd_sf"/>
</dbReference>
<sequence>MNEQDLKHIIEATLLAAGRPVTTQQLLDLFDERDRPTPEQLQASIDLLIADYESRGIEVMQVASGWRIQVRPRAIDVVSRLWQERPARYSRALLETLALVAYRQPITRSEIEEIRGVSISSTIMRTMQERNWIRVVGHREVPGRPELLGTTREFLDYFGLKSLDQLPTLADLRDVENIGVQLELPAGEATAAAAEAEGETQAEAVADGQYEAGESEATAEDPELSADAEEGEEVAQEDSDDSETPTLVASGEAEADEQSAVREPPSE</sequence>
<keyword evidence="7" id="KW-1185">Reference proteome</keyword>
<reference evidence="6 7" key="1">
    <citation type="submission" date="2020-08" db="EMBL/GenBank/DDBJ databases">
        <title>Genomic Encyclopedia of Type Strains, Phase IV (KMG-IV): sequencing the most valuable type-strain genomes for metagenomic binning, comparative biology and taxonomic classification.</title>
        <authorList>
            <person name="Goeker M."/>
        </authorList>
    </citation>
    <scope>NUCLEOTIDE SEQUENCE [LARGE SCALE GENOMIC DNA]</scope>
    <source>
        <strain evidence="6 7">DSM 26723</strain>
    </source>
</reference>
<feature type="compositionally biased region" description="Low complexity" evidence="5">
    <location>
        <begin position="195"/>
        <end position="206"/>
    </location>
</feature>
<dbReference type="AlphaFoldDB" id="A0A841HGA2"/>
<dbReference type="NCBIfam" id="TIGR00281">
    <property type="entry name" value="SMC-Scp complex subunit ScpB"/>
    <property type="match status" value="1"/>
</dbReference>
<dbReference type="SUPFAM" id="SSF46785">
    <property type="entry name" value="Winged helix' DNA-binding domain"/>
    <property type="match status" value="2"/>
</dbReference>
<keyword evidence="3" id="KW-0159">Chromosome partition</keyword>
<name>A0A841HGA2_9GAMM</name>
<feature type="region of interest" description="Disordered" evidence="5">
    <location>
        <begin position="195"/>
        <end position="267"/>
    </location>
</feature>
<keyword evidence="4" id="KW-0131">Cell cycle</keyword>
<feature type="compositionally biased region" description="Acidic residues" evidence="5">
    <location>
        <begin position="213"/>
        <end position="243"/>
    </location>
</feature>
<dbReference type="PANTHER" id="PTHR34298">
    <property type="entry name" value="SEGREGATION AND CONDENSATION PROTEIN B"/>
    <property type="match status" value="1"/>
</dbReference>
<evidence type="ECO:0000313" key="6">
    <source>
        <dbReference type="EMBL" id="MBB6091927.1"/>
    </source>
</evidence>
<dbReference type="GO" id="GO:0051301">
    <property type="term" value="P:cell division"/>
    <property type="evidence" value="ECO:0007669"/>
    <property type="project" value="UniProtKB-KW"/>
</dbReference>
<dbReference type="Gene3D" id="1.10.10.10">
    <property type="entry name" value="Winged helix-like DNA-binding domain superfamily/Winged helix DNA-binding domain"/>
    <property type="match status" value="2"/>
</dbReference>
<protein>
    <submittedName>
        <fullName evidence="6">Segregation and condensation protein B</fullName>
    </submittedName>
</protein>
<evidence type="ECO:0000256" key="3">
    <source>
        <dbReference type="ARBA" id="ARBA00022829"/>
    </source>
</evidence>
<accession>A0A841HGA2</accession>
<organism evidence="6 7">
    <name type="scientific">Povalibacter uvarum</name>
    <dbReference type="NCBI Taxonomy" id="732238"/>
    <lineage>
        <taxon>Bacteria</taxon>
        <taxon>Pseudomonadati</taxon>
        <taxon>Pseudomonadota</taxon>
        <taxon>Gammaproteobacteria</taxon>
        <taxon>Steroidobacterales</taxon>
        <taxon>Steroidobacteraceae</taxon>
        <taxon>Povalibacter</taxon>
    </lineage>
</organism>
<evidence type="ECO:0000256" key="1">
    <source>
        <dbReference type="ARBA" id="ARBA00022490"/>
    </source>
</evidence>